<evidence type="ECO:0000259" key="3">
    <source>
        <dbReference type="PROSITE" id="PS50887"/>
    </source>
</evidence>
<dbReference type="PANTHER" id="PTHR46663:SF2">
    <property type="entry name" value="GGDEF DOMAIN-CONTAINING PROTEIN"/>
    <property type="match status" value="1"/>
</dbReference>
<dbReference type="SMART" id="SM00267">
    <property type="entry name" value="GGDEF"/>
    <property type="match status" value="1"/>
</dbReference>
<proteinExistence type="predicted"/>
<accession>A0A941EEQ8</accession>
<evidence type="ECO:0000256" key="1">
    <source>
        <dbReference type="SAM" id="Coils"/>
    </source>
</evidence>
<dbReference type="InterPro" id="IPR029787">
    <property type="entry name" value="Nucleotide_cyclase"/>
</dbReference>
<dbReference type="EMBL" id="JAGSOH010000111">
    <property type="protein sequence ID" value="MBR7830027.1"/>
    <property type="molecule type" value="Genomic_DNA"/>
</dbReference>
<gene>
    <name evidence="4" type="ORF">KDK95_27235</name>
</gene>
<dbReference type="CDD" id="cd01949">
    <property type="entry name" value="GGDEF"/>
    <property type="match status" value="1"/>
</dbReference>
<feature type="domain" description="GGDEF" evidence="3">
    <location>
        <begin position="250"/>
        <end position="389"/>
    </location>
</feature>
<dbReference type="RefSeq" id="WP_212521159.1">
    <property type="nucleotide sequence ID" value="NZ_JAGSOH010000111.1"/>
</dbReference>
<dbReference type="SUPFAM" id="SSF55073">
    <property type="entry name" value="Nucleotide cyclase"/>
    <property type="match status" value="1"/>
</dbReference>
<evidence type="ECO:0000313" key="5">
    <source>
        <dbReference type="Proteomes" id="UP000676325"/>
    </source>
</evidence>
<evidence type="ECO:0000256" key="2">
    <source>
        <dbReference type="SAM" id="MobiDB-lite"/>
    </source>
</evidence>
<feature type="compositionally biased region" description="Basic and acidic residues" evidence="2">
    <location>
        <begin position="394"/>
        <end position="403"/>
    </location>
</feature>
<reference evidence="4" key="1">
    <citation type="submission" date="2021-04" db="EMBL/GenBank/DDBJ databases">
        <title>Genome based classification of Actinospica acidithermotolerans sp. nov., an actinobacterium isolated from an Indonesian hot spring.</title>
        <authorList>
            <person name="Kusuma A.B."/>
            <person name="Putra K.E."/>
            <person name="Nafisah S."/>
            <person name="Loh J."/>
            <person name="Nouioui I."/>
            <person name="Goodfellow M."/>
        </authorList>
    </citation>
    <scope>NUCLEOTIDE SEQUENCE</scope>
    <source>
        <strain evidence="4">MGRD01-02</strain>
    </source>
</reference>
<dbReference type="Pfam" id="PF00990">
    <property type="entry name" value="GGDEF"/>
    <property type="match status" value="1"/>
</dbReference>
<keyword evidence="1" id="KW-0175">Coiled coil</keyword>
<comment type="caution">
    <text evidence="4">The sequence shown here is derived from an EMBL/GenBank/DDBJ whole genome shotgun (WGS) entry which is preliminary data.</text>
</comment>
<name>A0A941EEQ8_9ACTN</name>
<dbReference type="PANTHER" id="PTHR46663">
    <property type="entry name" value="DIGUANYLATE CYCLASE DGCT-RELATED"/>
    <property type="match status" value="1"/>
</dbReference>
<feature type="coiled-coil region" evidence="1">
    <location>
        <begin position="189"/>
        <end position="219"/>
    </location>
</feature>
<feature type="region of interest" description="Disordered" evidence="2">
    <location>
        <begin position="386"/>
        <end position="418"/>
    </location>
</feature>
<evidence type="ECO:0000313" key="4">
    <source>
        <dbReference type="EMBL" id="MBR7830027.1"/>
    </source>
</evidence>
<dbReference type="PROSITE" id="PS50887">
    <property type="entry name" value="GGDEF"/>
    <property type="match status" value="1"/>
</dbReference>
<dbReference type="InterPro" id="IPR000160">
    <property type="entry name" value="GGDEF_dom"/>
</dbReference>
<sequence length="418" mass="45526">MVEQGLEGHIPLSALRPMYRALAAVNAAVGLDETLQAIADGVVSCTPFQHVVVKVVRPGGDLEVTNVSGPDSVRDVLLGKLIPGPVMKRAMEDAEGWGRLCFLRSMSAFEDEDVPVHVPEESPVESADPDVWLQEFCLMAPMYGPGDELAGVISVDVPTDGRIPRMWVREILEAFAEQAAIAIVNANRHELATARMARLEREREALRKDIAQRQQHEADLRHQARHDPLTGLANSAELRERLADLVADGVPLAVYFCDLDLFKSINDTFGHAIGDLVLRHVADRLRNAVRGGDIVARLGGDEFVVVAVDVGRAEAYALLDRLDQAFAHPVTVDGHPPQLVGASLGIAYDPATEQSDLVAKERAEELLSAADSKMYARKRSRAAISRLTAQAWPTRREPARRTDVPTPEPEPAARGDVG</sequence>
<organism evidence="4 5">
    <name type="scientific">Actinospica acidithermotolerans</name>
    <dbReference type="NCBI Taxonomy" id="2828514"/>
    <lineage>
        <taxon>Bacteria</taxon>
        <taxon>Bacillati</taxon>
        <taxon>Actinomycetota</taxon>
        <taxon>Actinomycetes</taxon>
        <taxon>Catenulisporales</taxon>
        <taxon>Actinospicaceae</taxon>
        <taxon>Actinospica</taxon>
    </lineage>
</organism>
<protein>
    <submittedName>
        <fullName evidence="4">Sensor domain-containing diguanylate cyclase</fullName>
    </submittedName>
</protein>
<dbReference type="NCBIfam" id="TIGR00254">
    <property type="entry name" value="GGDEF"/>
    <property type="match status" value="1"/>
</dbReference>
<keyword evidence="5" id="KW-1185">Reference proteome</keyword>
<dbReference type="Gene3D" id="3.30.450.40">
    <property type="match status" value="1"/>
</dbReference>
<dbReference type="Gene3D" id="3.30.70.270">
    <property type="match status" value="1"/>
</dbReference>
<dbReference type="InterPro" id="IPR029016">
    <property type="entry name" value="GAF-like_dom_sf"/>
</dbReference>
<dbReference type="InterPro" id="IPR043128">
    <property type="entry name" value="Rev_trsase/Diguanyl_cyclase"/>
</dbReference>
<dbReference type="Proteomes" id="UP000676325">
    <property type="component" value="Unassembled WGS sequence"/>
</dbReference>
<dbReference type="InterPro" id="IPR052163">
    <property type="entry name" value="DGC-Regulatory_Protein"/>
</dbReference>
<dbReference type="SUPFAM" id="SSF55781">
    <property type="entry name" value="GAF domain-like"/>
    <property type="match status" value="1"/>
</dbReference>
<dbReference type="AlphaFoldDB" id="A0A941EEQ8"/>